<accession>A0A6P5KE33</accession>
<feature type="coiled-coil region" evidence="6">
    <location>
        <begin position="81"/>
        <end position="259"/>
    </location>
</feature>
<comment type="similarity">
    <text evidence="2">Belongs to the CCDC172 family.</text>
</comment>
<evidence type="ECO:0000313" key="8">
    <source>
        <dbReference type="Proteomes" id="UP000515140"/>
    </source>
</evidence>
<reference evidence="9" key="1">
    <citation type="submission" date="2025-08" db="UniProtKB">
        <authorList>
            <consortium name="RefSeq"/>
        </authorList>
    </citation>
    <scope>IDENTIFICATION</scope>
    <source>
        <tissue evidence="9">Spleen</tissue>
    </source>
</reference>
<feature type="coiled-coil region" evidence="6">
    <location>
        <begin position="285"/>
        <end position="312"/>
    </location>
</feature>
<dbReference type="Proteomes" id="UP000515140">
    <property type="component" value="Unplaced"/>
</dbReference>
<dbReference type="KEGG" id="pcw:110209540"/>
<dbReference type="GO" id="GO:0005737">
    <property type="term" value="C:cytoplasm"/>
    <property type="evidence" value="ECO:0007669"/>
    <property type="project" value="UniProtKB-SubCell"/>
</dbReference>
<keyword evidence="4" id="KW-0963">Cytoplasm</keyword>
<dbReference type="PANTHER" id="PTHR22419">
    <property type="entry name" value="COILED-COIL DOMAIN-CONTAINING PROTEIN 172"/>
    <property type="match status" value="1"/>
</dbReference>
<evidence type="ECO:0000256" key="5">
    <source>
        <dbReference type="ARBA" id="ARBA00023054"/>
    </source>
</evidence>
<protein>
    <recommendedName>
        <fullName evidence="3">Coiled-coil domain-containing protein 172</fullName>
    </recommendedName>
</protein>
<evidence type="ECO:0000256" key="1">
    <source>
        <dbReference type="ARBA" id="ARBA00004496"/>
    </source>
</evidence>
<keyword evidence="8" id="KW-1185">Reference proteome</keyword>
<dbReference type="CTD" id="374355"/>
<evidence type="ECO:0000256" key="7">
    <source>
        <dbReference type="SAM" id="MobiDB-lite"/>
    </source>
</evidence>
<dbReference type="InterPro" id="IPR029618">
    <property type="entry name" value="CCDC172"/>
</dbReference>
<gene>
    <name evidence="9" type="primary">CCDC172</name>
</gene>
<evidence type="ECO:0000256" key="2">
    <source>
        <dbReference type="ARBA" id="ARBA00008975"/>
    </source>
</evidence>
<evidence type="ECO:0000256" key="3">
    <source>
        <dbReference type="ARBA" id="ARBA00022327"/>
    </source>
</evidence>
<dbReference type="FunCoup" id="A0A6P5KE33">
    <property type="interactions" value="28"/>
</dbReference>
<dbReference type="RefSeq" id="XP_020843815.1">
    <property type="nucleotide sequence ID" value="XM_020988156.1"/>
</dbReference>
<dbReference type="AlphaFoldDB" id="A0A6P5KE33"/>
<name>A0A6P5KE33_PHACI</name>
<dbReference type="InParanoid" id="A0A6P5KE33"/>
<feature type="compositionally biased region" description="Basic and acidic residues" evidence="7">
    <location>
        <begin position="20"/>
        <end position="42"/>
    </location>
</feature>
<organism evidence="8 9">
    <name type="scientific">Phascolarctos cinereus</name>
    <name type="common">Koala</name>
    <dbReference type="NCBI Taxonomy" id="38626"/>
    <lineage>
        <taxon>Eukaryota</taxon>
        <taxon>Metazoa</taxon>
        <taxon>Chordata</taxon>
        <taxon>Craniata</taxon>
        <taxon>Vertebrata</taxon>
        <taxon>Euteleostomi</taxon>
        <taxon>Mammalia</taxon>
        <taxon>Metatheria</taxon>
        <taxon>Diprotodontia</taxon>
        <taxon>Phascolarctidae</taxon>
        <taxon>Phascolarctos</taxon>
    </lineage>
</organism>
<dbReference type="PANTHER" id="PTHR22419:SF2">
    <property type="entry name" value="COILED-COIL DOMAIN-CONTAINING PROTEIN 172"/>
    <property type="match status" value="1"/>
</dbReference>
<sequence>MLTRKWRVVFYNQQVLPEPSRTRGLKEQRDRDLQSQKALKREEKKKKAKDPSEIASKMSLDSLFQHIIFTEHQAEESRRFRHEVRVEISRCREKIHKATEELKEEKMKSESKSHQFSEKAFLLELLKTHENGLEKQYAEIKNERSSLLQTFETMKKKIKEEEERFTKEITDFNNEYGLINKRELLIKEKVKIEISDLEQQENILKSEIKSMEHKSIQLNELQLQKNELMQELFVLQRKLKVFENNVNEAICTTKFLEEEKVRISEKPQNDPECIRLKKELELYKEEDMESVYEALRSEIEFLELTLSQKSLQAKQ</sequence>
<keyword evidence="5 6" id="KW-0175">Coiled coil</keyword>
<evidence type="ECO:0000256" key="4">
    <source>
        <dbReference type="ARBA" id="ARBA00022490"/>
    </source>
</evidence>
<proteinExistence type="inferred from homology"/>
<comment type="subcellular location">
    <subcellularLocation>
        <location evidence="1">Cytoplasm</location>
    </subcellularLocation>
</comment>
<dbReference type="GeneID" id="110209540"/>
<evidence type="ECO:0000256" key="6">
    <source>
        <dbReference type="SAM" id="Coils"/>
    </source>
</evidence>
<evidence type="ECO:0000313" key="9">
    <source>
        <dbReference type="RefSeq" id="XP_020843815.1"/>
    </source>
</evidence>
<feature type="region of interest" description="Disordered" evidence="7">
    <location>
        <begin position="19"/>
        <end position="54"/>
    </location>
</feature>